<keyword evidence="4" id="KW-0732">Signal</keyword>
<feature type="signal peptide" evidence="4">
    <location>
        <begin position="1"/>
        <end position="17"/>
    </location>
</feature>
<evidence type="ECO:0000313" key="5">
    <source>
        <dbReference type="EMBL" id="GFU25748.1"/>
    </source>
</evidence>
<evidence type="ECO:0000313" key="6">
    <source>
        <dbReference type="Proteomes" id="UP000887013"/>
    </source>
</evidence>
<dbReference type="AlphaFoldDB" id="A0A8X6QJL7"/>
<dbReference type="InterPro" id="IPR031311">
    <property type="entry name" value="CHIT_BIND_RR_consensus"/>
</dbReference>
<dbReference type="PROSITE" id="PS51155">
    <property type="entry name" value="CHIT_BIND_RR_2"/>
    <property type="match status" value="2"/>
</dbReference>
<dbReference type="GO" id="GO:0062129">
    <property type="term" value="C:chitin-based extracellular matrix"/>
    <property type="evidence" value="ECO:0007669"/>
    <property type="project" value="TreeGrafter"/>
</dbReference>
<dbReference type="GO" id="GO:0008010">
    <property type="term" value="F:structural constituent of chitin-based larval cuticle"/>
    <property type="evidence" value="ECO:0007669"/>
    <property type="project" value="TreeGrafter"/>
</dbReference>
<protein>
    <submittedName>
        <fullName evidence="5">Cuticle protein 14 isoform a</fullName>
    </submittedName>
</protein>
<keyword evidence="2 3" id="KW-0193">Cuticle</keyword>
<name>A0A8X6QJL7_NEPPI</name>
<gene>
    <name evidence="5" type="ORF">NPIL_545181</name>
</gene>
<organism evidence="5 6">
    <name type="scientific">Nephila pilipes</name>
    <name type="common">Giant wood spider</name>
    <name type="synonym">Nephila maculata</name>
    <dbReference type="NCBI Taxonomy" id="299642"/>
    <lineage>
        <taxon>Eukaryota</taxon>
        <taxon>Metazoa</taxon>
        <taxon>Ecdysozoa</taxon>
        <taxon>Arthropoda</taxon>
        <taxon>Chelicerata</taxon>
        <taxon>Arachnida</taxon>
        <taxon>Araneae</taxon>
        <taxon>Araneomorphae</taxon>
        <taxon>Entelegynae</taxon>
        <taxon>Araneoidea</taxon>
        <taxon>Nephilidae</taxon>
        <taxon>Nephila</taxon>
    </lineage>
</organism>
<keyword evidence="6" id="KW-1185">Reference proteome</keyword>
<dbReference type="Pfam" id="PF00379">
    <property type="entry name" value="Chitin_bind_4"/>
    <property type="match status" value="2"/>
</dbReference>
<comment type="caution">
    <text evidence="5">The sequence shown here is derived from an EMBL/GenBank/DDBJ whole genome shotgun (WGS) entry which is preliminary data.</text>
</comment>
<evidence type="ECO:0000256" key="4">
    <source>
        <dbReference type="SAM" id="SignalP"/>
    </source>
</evidence>
<comment type="function">
    <text evidence="1">Component of the rigid cuticle of the spider.</text>
</comment>
<dbReference type="PANTHER" id="PTHR10380">
    <property type="entry name" value="CUTICLE PROTEIN"/>
    <property type="match status" value="1"/>
</dbReference>
<dbReference type="PROSITE" id="PS00233">
    <property type="entry name" value="CHIT_BIND_RR_1"/>
    <property type="match status" value="2"/>
</dbReference>
<proteinExistence type="predicted"/>
<dbReference type="EMBL" id="BMAW01081713">
    <property type="protein sequence ID" value="GFU25748.1"/>
    <property type="molecule type" value="Genomic_DNA"/>
</dbReference>
<dbReference type="InterPro" id="IPR050468">
    <property type="entry name" value="Cuticle_Struct_Prot"/>
</dbReference>
<dbReference type="InterPro" id="IPR000618">
    <property type="entry name" value="Insect_cuticle"/>
</dbReference>
<reference evidence="5" key="1">
    <citation type="submission" date="2020-08" db="EMBL/GenBank/DDBJ databases">
        <title>Multicomponent nature underlies the extraordinary mechanical properties of spider dragline silk.</title>
        <authorList>
            <person name="Kono N."/>
            <person name="Nakamura H."/>
            <person name="Mori M."/>
            <person name="Yoshida Y."/>
            <person name="Ohtoshi R."/>
            <person name="Malay A.D."/>
            <person name="Moran D.A.P."/>
            <person name="Tomita M."/>
            <person name="Numata K."/>
            <person name="Arakawa K."/>
        </authorList>
    </citation>
    <scope>NUCLEOTIDE SEQUENCE</scope>
</reference>
<evidence type="ECO:0000256" key="2">
    <source>
        <dbReference type="ARBA" id="ARBA00022460"/>
    </source>
</evidence>
<dbReference type="OrthoDB" id="7255276at2759"/>
<feature type="chain" id="PRO_5036499654" evidence="4">
    <location>
        <begin position="18"/>
        <end position="389"/>
    </location>
</feature>
<dbReference type="Proteomes" id="UP000887013">
    <property type="component" value="Unassembled WGS sequence"/>
</dbReference>
<accession>A0A8X6QJL7</accession>
<evidence type="ECO:0000256" key="3">
    <source>
        <dbReference type="PROSITE-ProRule" id="PRU00497"/>
    </source>
</evidence>
<evidence type="ECO:0000256" key="1">
    <source>
        <dbReference type="ARBA" id="ARBA00002980"/>
    </source>
</evidence>
<dbReference type="PANTHER" id="PTHR10380:SF173">
    <property type="entry name" value="CUTICULAR PROTEIN 47EF, ISOFORM C-RELATED"/>
    <property type="match status" value="1"/>
</dbReference>
<sequence length="389" mass="41377">MILKAVVFLALVAVSQAVPLLIPEVGASTQFKTEDNHGNYAFGYSEDHTSGGSFRKEVGDTLGNKAGSYGLHDADGRARVVNYVADSAGFRADVHTNEPGVDPTQDSADVTVNKALVVAPAPAVVKTVVAPAPAIISPAPAIVAPAPAIIAHSHLHPTLTLLHPPLYHAHAPLLVHGAHIIVALLSLVAASYAQLQFDIPMATTRLGEDGTSSITQYHRDDNQGNYDYGYNEGHNEGGSFRRERGDAYGRKVGTYGYTNNEGLIRIVNYVADENGFRAELKSTEPGVDEKEPASVIVFKEDTPTLMTYPGPEAASVPDVNGNVPGMPAASQPQQYVAQPMQYAPQPQQYVAQPMQFSASAPYPVVVAAQQPGNVRVNVNGQFGGYSYSY</sequence>